<sequence length="106" mass="12585">DVNHLFFDCPFSTICWQKIGLAWDTCLDIHSRLEEGNRIFNSPYYIEIFIIAAWEIWNIRNGKIFEGHSVSIQLWIVRVKAQVLLQLHRVREDCRSIVVQWLDAIL</sequence>
<evidence type="ECO:0000313" key="1">
    <source>
        <dbReference type="EMBL" id="KAG2611586.1"/>
    </source>
</evidence>
<organism evidence="1 2">
    <name type="scientific">Panicum virgatum</name>
    <name type="common">Blackwell switchgrass</name>
    <dbReference type="NCBI Taxonomy" id="38727"/>
    <lineage>
        <taxon>Eukaryota</taxon>
        <taxon>Viridiplantae</taxon>
        <taxon>Streptophyta</taxon>
        <taxon>Embryophyta</taxon>
        <taxon>Tracheophyta</taxon>
        <taxon>Spermatophyta</taxon>
        <taxon>Magnoliopsida</taxon>
        <taxon>Liliopsida</taxon>
        <taxon>Poales</taxon>
        <taxon>Poaceae</taxon>
        <taxon>PACMAD clade</taxon>
        <taxon>Panicoideae</taxon>
        <taxon>Panicodae</taxon>
        <taxon>Paniceae</taxon>
        <taxon>Panicinae</taxon>
        <taxon>Panicum</taxon>
        <taxon>Panicum sect. Hiantes</taxon>
    </lineage>
</organism>
<dbReference type="EMBL" id="CM029043">
    <property type="protein sequence ID" value="KAG2611586.1"/>
    <property type="molecule type" value="Genomic_DNA"/>
</dbReference>
<reference evidence="1" key="1">
    <citation type="submission" date="2020-05" db="EMBL/GenBank/DDBJ databases">
        <title>WGS assembly of Panicum virgatum.</title>
        <authorList>
            <person name="Lovell J.T."/>
            <person name="Jenkins J."/>
            <person name="Shu S."/>
            <person name="Juenger T.E."/>
            <person name="Schmutz J."/>
        </authorList>
    </citation>
    <scope>NUCLEOTIDE SEQUENCE</scope>
    <source>
        <strain evidence="1">AP13</strain>
    </source>
</reference>
<keyword evidence="2" id="KW-1185">Reference proteome</keyword>
<evidence type="ECO:0008006" key="3">
    <source>
        <dbReference type="Google" id="ProtNLM"/>
    </source>
</evidence>
<name>A0A8T0TRY2_PANVG</name>
<proteinExistence type="predicted"/>
<gene>
    <name evidence="1" type="ORF">PVAP13_4KG257005</name>
</gene>
<comment type="caution">
    <text evidence="1">The sequence shown here is derived from an EMBL/GenBank/DDBJ whole genome shotgun (WGS) entry which is preliminary data.</text>
</comment>
<dbReference type="AlphaFoldDB" id="A0A8T0TRY2"/>
<accession>A0A8T0TRY2</accession>
<feature type="non-terminal residue" evidence="1">
    <location>
        <position position="1"/>
    </location>
</feature>
<dbReference type="Proteomes" id="UP000823388">
    <property type="component" value="Chromosome 4K"/>
</dbReference>
<evidence type="ECO:0000313" key="2">
    <source>
        <dbReference type="Proteomes" id="UP000823388"/>
    </source>
</evidence>
<protein>
    <recommendedName>
        <fullName evidence="3">Reverse transcriptase zinc-binding domain-containing protein</fullName>
    </recommendedName>
</protein>